<accession>A0A239CFY0</accession>
<gene>
    <name evidence="2" type="ORF">SAMN06265376_107276</name>
</gene>
<reference evidence="2 3" key="1">
    <citation type="submission" date="2017-06" db="EMBL/GenBank/DDBJ databases">
        <authorList>
            <person name="Kim H.J."/>
            <person name="Triplett B.A."/>
        </authorList>
    </citation>
    <scope>NUCLEOTIDE SEQUENCE [LARGE SCALE GENOMIC DNA]</scope>
    <source>
        <strain evidence="2 3">DSM 25597</strain>
    </source>
</reference>
<organism evidence="2 3">
    <name type="scientific">Dokdonia pacifica</name>
    <dbReference type="NCBI Taxonomy" id="1627892"/>
    <lineage>
        <taxon>Bacteria</taxon>
        <taxon>Pseudomonadati</taxon>
        <taxon>Bacteroidota</taxon>
        <taxon>Flavobacteriia</taxon>
        <taxon>Flavobacteriales</taxon>
        <taxon>Flavobacteriaceae</taxon>
        <taxon>Dokdonia</taxon>
    </lineage>
</organism>
<dbReference type="InterPro" id="IPR043781">
    <property type="entry name" value="DUF5723"/>
</dbReference>
<keyword evidence="3" id="KW-1185">Reference proteome</keyword>
<dbReference type="Pfam" id="PF18990">
    <property type="entry name" value="DUF5723"/>
    <property type="match status" value="1"/>
</dbReference>
<evidence type="ECO:0000313" key="2">
    <source>
        <dbReference type="EMBL" id="SNS18374.1"/>
    </source>
</evidence>
<sequence>MRAVIIIYMSFVVTQVCAQNKQLLYNVDDLPQTLLSNPGASIAFEKHIGIPFLSGFSVSAGSSGVSTYDIFQEGGDINTRIRDAIFRLDNKDSFVVNQQLELVSFGWKSKFTENYYSAGLYQETDVIAYFPKDIAILAYEGNANFIDVPFQFSDISVAAEVISVYHFGVNKEISKKLRVGGRAKLYMSIVNINSTDNEGVFITRSTPNGPNFLQHQVQGANVTANTSGLRSFVDDNAGAGKAVGRAILSNNLGVGFDIGATYTIDDHWTATGSIIDVGAIFHTKDLKNYRLSGSYETDGIELQFPDVLNGEDLTDYWQNLQDEFEENLPYEDSLQASYTTWRPTKFNASINRGFGTNLNGDCDCTNSGVDRYATNVGAQLYAIKRPRGFQGAATLYVDRTWNRFLRTKMTYTYDAFSNRNIGLLLSTKINKFNVYLAADNILDYTNLAKAQSASVQFGFQLIFDPE</sequence>
<name>A0A239CFY0_9FLAO</name>
<evidence type="ECO:0000313" key="3">
    <source>
        <dbReference type="Proteomes" id="UP000198379"/>
    </source>
</evidence>
<dbReference type="AlphaFoldDB" id="A0A239CFY0"/>
<protein>
    <recommendedName>
        <fullName evidence="1">DUF5723 domain-containing protein</fullName>
    </recommendedName>
</protein>
<evidence type="ECO:0000259" key="1">
    <source>
        <dbReference type="Pfam" id="PF18990"/>
    </source>
</evidence>
<dbReference type="EMBL" id="FZNY01000007">
    <property type="protein sequence ID" value="SNS18374.1"/>
    <property type="molecule type" value="Genomic_DNA"/>
</dbReference>
<feature type="domain" description="DUF5723" evidence="1">
    <location>
        <begin position="38"/>
        <end position="439"/>
    </location>
</feature>
<dbReference type="Proteomes" id="UP000198379">
    <property type="component" value="Unassembled WGS sequence"/>
</dbReference>
<proteinExistence type="predicted"/>